<dbReference type="RefSeq" id="WP_184255251.1">
    <property type="nucleotide sequence ID" value="NZ_JACHIO010000007.1"/>
</dbReference>
<evidence type="ECO:0000256" key="2">
    <source>
        <dbReference type="PROSITE-ProRule" id="PRU00339"/>
    </source>
</evidence>
<dbReference type="GO" id="GO:0000160">
    <property type="term" value="P:phosphorelay signal transduction system"/>
    <property type="evidence" value="ECO:0007669"/>
    <property type="project" value="InterPro"/>
</dbReference>
<keyword evidence="4" id="KW-0472">Membrane</keyword>
<dbReference type="GO" id="GO:0006355">
    <property type="term" value="P:regulation of DNA-templated transcription"/>
    <property type="evidence" value="ECO:0007669"/>
    <property type="project" value="InterPro"/>
</dbReference>
<keyword evidence="4" id="KW-0812">Transmembrane</keyword>
<evidence type="ECO:0000313" key="6">
    <source>
        <dbReference type="EMBL" id="MBB5063825.1"/>
    </source>
</evidence>
<dbReference type="Pfam" id="PF13432">
    <property type="entry name" value="TPR_16"/>
    <property type="match status" value="1"/>
</dbReference>
<dbReference type="PROSITE" id="PS51755">
    <property type="entry name" value="OMPR_PHOB"/>
    <property type="match status" value="1"/>
</dbReference>
<dbReference type="Gene3D" id="3.40.50.10070">
    <property type="entry name" value="TolB, N-terminal domain"/>
    <property type="match status" value="1"/>
</dbReference>
<keyword evidence="2" id="KW-0802">TPR repeat</keyword>
<reference evidence="6 7" key="1">
    <citation type="submission" date="2020-08" db="EMBL/GenBank/DDBJ databases">
        <title>Genomic Encyclopedia of Type Strains, Phase IV (KMG-V): Genome sequencing to study the core and pangenomes of soil and plant-associated prokaryotes.</title>
        <authorList>
            <person name="Whitman W."/>
        </authorList>
    </citation>
    <scope>NUCLEOTIDE SEQUENCE [LARGE SCALE GENOMIC DNA]</scope>
    <source>
        <strain evidence="6 7">X5P3</strain>
    </source>
</reference>
<evidence type="ECO:0000313" key="7">
    <source>
        <dbReference type="Proteomes" id="UP000584867"/>
    </source>
</evidence>
<protein>
    <submittedName>
        <fullName evidence="6">TolB-like protein/DNA-binding winged helix-turn-helix (WHTH) protein</fullName>
    </submittedName>
</protein>
<feature type="transmembrane region" description="Helical" evidence="4">
    <location>
        <begin position="147"/>
        <end position="167"/>
    </location>
</feature>
<name>A0A7W7ZPM4_9BACT</name>
<dbReference type="GO" id="GO:0003677">
    <property type="term" value="F:DNA binding"/>
    <property type="evidence" value="ECO:0007669"/>
    <property type="project" value="UniProtKB-UniRule"/>
</dbReference>
<dbReference type="Proteomes" id="UP000584867">
    <property type="component" value="Unassembled WGS sequence"/>
</dbReference>
<feature type="DNA-binding region" description="OmpR/PhoB-type" evidence="3">
    <location>
        <begin position="3"/>
        <end position="103"/>
    </location>
</feature>
<dbReference type="SMART" id="SM00862">
    <property type="entry name" value="Trans_reg_C"/>
    <property type="match status" value="1"/>
</dbReference>
<comment type="caution">
    <text evidence="6">The sequence shown here is derived from an EMBL/GenBank/DDBJ whole genome shotgun (WGS) entry which is preliminary data.</text>
</comment>
<dbReference type="PROSITE" id="PS50005">
    <property type="entry name" value="TPR"/>
    <property type="match status" value="1"/>
</dbReference>
<dbReference type="AlphaFoldDB" id="A0A7W7ZPM4"/>
<organism evidence="6 7">
    <name type="scientific">Granulicella mallensis</name>
    <dbReference type="NCBI Taxonomy" id="940614"/>
    <lineage>
        <taxon>Bacteria</taxon>
        <taxon>Pseudomonadati</taxon>
        <taxon>Acidobacteriota</taxon>
        <taxon>Terriglobia</taxon>
        <taxon>Terriglobales</taxon>
        <taxon>Acidobacteriaceae</taxon>
        <taxon>Granulicella</taxon>
    </lineage>
</organism>
<dbReference type="Pfam" id="PF00486">
    <property type="entry name" value="Trans_reg_C"/>
    <property type="match status" value="1"/>
</dbReference>
<dbReference type="PANTHER" id="PTHR12558:SF13">
    <property type="entry name" value="CELL DIVISION CYCLE PROTEIN 27 HOMOLOG"/>
    <property type="match status" value="1"/>
</dbReference>
<dbReference type="InterPro" id="IPR016032">
    <property type="entry name" value="Sig_transdc_resp-reg_C-effctor"/>
</dbReference>
<gene>
    <name evidence="6" type="ORF">HDF15_002170</name>
</gene>
<keyword evidence="4" id="KW-1133">Transmembrane helix</keyword>
<accession>A0A7W7ZPM4</accession>
<keyword evidence="1 3" id="KW-0238">DNA-binding</keyword>
<feature type="domain" description="OmpR/PhoB-type" evidence="5">
    <location>
        <begin position="3"/>
        <end position="103"/>
    </location>
</feature>
<evidence type="ECO:0000259" key="5">
    <source>
        <dbReference type="PROSITE" id="PS51755"/>
    </source>
</evidence>
<dbReference type="PANTHER" id="PTHR12558">
    <property type="entry name" value="CELL DIVISION CYCLE 16,23,27"/>
    <property type="match status" value="1"/>
</dbReference>
<dbReference type="InterPro" id="IPR001867">
    <property type="entry name" value="OmpR/PhoB-type_DNA-bd"/>
</dbReference>
<dbReference type="Gene3D" id="1.10.10.10">
    <property type="entry name" value="Winged helix-like DNA-binding domain superfamily/Winged helix DNA-binding domain"/>
    <property type="match status" value="1"/>
</dbReference>
<proteinExistence type="predicted"/>
<dbReference type="InterPro" id="IPR019734">
    <property type="entry name" value="TPR_rpt"/>
</dbReference>
<dbReference type="SUPFAM" id="SSF48452">
    <property type="entry name" value="TPR-like"/>
    <property type="match status" value="1"/>
</dbReference>
<feature type="repeat" description="TPR" evidence="2">
    <location>
        <begin position="323"/>
        <end position="356"/>
    </location>
</feature>
<sequence length="630" mass="70194">MSFAVYQFGEFRLDCGRFELSQAGRRLKLERKPLELLVLLVTKHGQIVTRDEIAKCLWEQEVFVDIEHGINTAIRKIRQTLGDGPDLPQFVQTISGSGYRFIATVTAVEPEVTEPTQSPDVPIEPPAPPEIFAAPSIPSTVRPRQRFWLVAVLCAFVLIAIAILTVGPHPFAARFLHRPGRSTIGSLAVLPLQNLSGDPSQEYFADGMTDELITELARIPNLRVVSRTSVMASKDSHRSLADIVRQLDVDAIVEGSIVRSGDRIRITAQLIDARTDRHLWAQSFEGPASDVLSLQDSVAQQIATQARFVLAAPAPRTPVNPAAYDAYLRGRYFLNKQDLSHSLESFQQAIALDPTYASAYASYASALDAATTFGIGTPEQVMPKAIAAAQRAIQLDPQNGEAYTALGSVQTIYQWDWNAAEQNLTRGISLNPNDSIAEFKYAVYLDAVGRPQDAVTHMRRALQLDPLSFLVNRRLGATLYLARQYDAALAQIQRAAEMEQRPGSIDNYISLIYEQKGDHDQAVQHDLTALHEEQPQLDIAALLGVYQQYGWQSYWRARTRGLLTTSAHSCTAYEIGIDDLRINQLDHAFESFQHALDSHCFYMALIRVDPLFDSVRHDSRYAALLTRMHQ</sequence>
<dbReference type="CDD" id="cd00383">
    <property type="entry name" value="trans_reg_C"/>
    <property type="match status" value="1"/>
</dbReference>
<dbReference type="SMART" id="SM00028">
    <property type="entry name" value="TPR"/>
    <property type="match status" value="4"/>
</dbReference>
<evidence type="ECO:0000256" key="3">
    <source>
        <dbReference type="PROSITE-ProRule" id="PRU01091"/>
    </source>
</evidence>
<dbReference type="InterPro" id="IPR036388">
    <property type="entry name" value="WH-like_DNA-bd_sf"/>
</dbReference>
<evidence type="ECO:0000256" key="4">
    <source>
        <dbReference type="SAM" id="Phobius"/>
    </source>
</evidence>
<dbReference type="SUPFAM" id="SSF46894">
    <property type="entry name" value="C-terminal effector domain of the bipartite response regulators"/>
    <property type="match status" value="1"/>
</dbReference>
<evidence type="ECO:0000256" key="1">
    <source>
        <dbReference type="ARBA" id="ARBA00023125"/>
    </source>
</evidence>
<dbReference type="Gene3D" id="1.25.40.10">
    <property type="entry name" value="Tetratricopeptide repeat domain"/>
    <property type="match status" value="2"/>
</dbReference>
<dbReference type="InterPro" id="IPR011990">
    <property type="entry name" value="TPR-like_helical_dom_sf"/>
</dbReference>
<dbReference type="EMBL" id="JACHIO010000007">
    <property type="protein sequence ID" value="MBB5063825.1"/>
    <property type="molecule type" value="Genomic_DNA"/>
</dbReference>